<feature type="transmembrane region" description="Helical" evidence="8">
    <location>
        <begin position="435"/>
        <end position="453"/>
    </location>
</feature>
<keyword evidence="4 8" id="KW-1133">Transmembrane helix</keyword>
<feature type="transmembrane region" description="Helical" evidence="8">
    <location>
        <begin position="203"/>
        <end position="225"/>
    </location>
</feature>
<keyword evidence="3 7" id="KW-0812">Transmembrane</keyword>
<dbReference type="InterPro" id="IPR052175">
    <property type="entry name" value="ComplexI-like_HydComp"/>
</dbReference>
<feature type="transmembrane region" description="Helical" evidence="8">
    <location>
        <begin position="76"/>
        <end position="93"/>
    </location>
</feature>
<evidence type="ECO:0000256" key="4">
    <source>
        <dbReference type="ARBA" id="ARBA00022989"/>
    </source>
</evidence>
<protein>
    <submittedName>
        <fullName evidence="10">NADH/Ubiquinone/plastoquinone (Complex I)</fullName>
    </submittedName>
</protein>
<keyword evidence="6 8" id="KW-0472">Membrane</keyword>
<feature type="domain" description="NADH:quinone oxidoreductase/Mrp antiporter transmembrane" evidence="9">
    <location>
        <begin position="123"/>
        <end position="348"/>
    </location>
</feature>
<dbReference type="STRING" id="1255043.TVNIR_0055"/>
<evidence type="ECO:0000256" key="3">
    <source>
        <dbReference type="ARBA" id="ARBA00022692"/>
    </source>
</evidence>
<evidence type="ECO:0000256" key="5">
    <source>
        <dbReference type="ARBA" id="ARBA00023002"/>
    </source>
</evidence>
<comment type="subcellular location">
    <subcellularLocation>
        <location evidence="1">Cell membrane</location>
        <topology evidence="1">Multi-pass membrane protein</topology>
    </subcellularLocation>
    <subcellularLocation>
        <location evidence="7">Membrane</location>
        <topology evidence="7">Multi-pass membrane protein</topology>
    </subcellularLocation>
</comment>
<evidence type="ECO:0000256" key="8">
    <source>
        <dbReference type="SAM" id="Phobius"/>
    </source>
</evidence>
<dbReference type="AlphaFoldDB" id="L0DRZ9"/>
<accession>L0DRZ9</accession>
<feature type="transmembrane region" description="Helical" evidence="8">
    <location>
        <begin position="473"/>
        <end position="491"/>
    </location>
</feature>
<organism evidence="10 11">
    <name type="scientific">Thioalkalivibrio nitratireducens (strain DSM 14787 / UNIQEM 213 / ALEN2)</name>
    <dbReference type="NCBI Taxonomy" id="1255043"/>
    <lineage>
        <taxon>Bacteria</taxon>
        <taxon>Pseudomonadati</taxon>
        <taxon>Pseudomonadota</taxon>
        <taxon>Gammaproteobacteria</taxon>
        <taxon>Chromatiales</taxon>
        <taxon>Ectothiorhodospiraceae</taxon>
        <taxon>Thioalkalivibrio</taxon>
    </lineage>
</organism>
<evidence type="ECO:0000256" key="6">
    <source>
        <dbReference type="ARBA" id="ARBA00023136"/>
    </source>
</evidence>
<feature type="transmembrane region" description="Helical" evidence="8">
    <location>
        <begin position="327"/>
        <end position="347"/>
    </location>
</feature>
<dbReference type="PATRIC" id="fig|1255043.3.peg.55"/>
<dbReference type="KEGG" id="tni:TVNIR_0055"/>
<dbReference type="HOGENOM" id="CLU_022930_0_0_6"/>
<evidence type="ECO:0000256" key="1">
    <source>
        <dbReference type="ARBA" id="ARBA00004651"/>
    </source>
</evidence>
<evidence type="ECO:0000259" key="9">
    <source>
        <dbReference type="Pfam" id="PF00361"/>
    </source>
</evidence>
<dbReference type="EMBL" id="CP003989">
    <property type="protein sequence ID" value="AGA31770.1"/>
    <property type="molecule type" value="Genomic_DNA"/>
</dbReference>
<dbReference type="RefSeq" id="WP_015256930.1">
    <property type="nucleotide sequence ID" value="NC_019902.2"/>
</dbReference>
<reference evidence="10" key="1">
    <citation type="submission" date="2015-12" db="EMBL/GenBank/DDBJ databases">
        <authorList>
            <person name="Tikhonova T.V."/>
            <person name="Pavlov A.R."/>
            <person name="Beletsky A.V."/>
            <person name="Mardanov A.V."/>
            <person name="Sorokin D.Y."/>
            <person name="Ravin N.V."/>
            <person name="Popov V.O."/>
        </authorList>
    </citation>
    <scope>NUCLEOTIDE SEQUENCE</scope>
    <source>
        <strain evidence="10">DSM 14787</strain>
    </source>
</reference>
<gene>
    <name evidence="10" type="primary">mnhA2 [H]</name>
    <name evidence="10" type="ordered locus">TVNIR_0055</name>
</gene>
<dbReference type="GO" id="GO:0005886">
    <property type="term" value="C:plasma membrane"/>
    <property type="evidence" value="ECO:0007669"/>
    <property type="project" value="UniProtKB-SubCell"/>
</dbReference>
<dbReference type="OrthoDB" id="9768329at2"/>
<dbReference type="eggNOG" id="COG0651">
    <property type="taxonomic scope" value="Bacteria"/>
</dbReference>
<dbReference type="InterPro" id="IPR001750">
    <property type="entry name" value="ND/Mrp_TM"/>
</dbReference>
<feature type="transmembrane region" description="Helical" evidence="8">
    <location>
        <begin position="265"/>
        <end position="287"/>
    </location>
</feature>
<evidence type="ECO:0000313" key="10">
    <source>
        <dbReference type="EMBL" id="AGA31770.1"/>
    </source>
</evidence>
<sequence>MSDALAAIALILSLALPLGLALLWALPTARAAVGRVAPWAPLPALLLALFTEPGPSVSLDWILLGTRLGLTETTRVFLLFTAVLWLGAGMYARGYLHDDPRRPRFELFWLLTLAGNLGLIVALDAATFYASFALMTFAAYGLVVHTGRPDAMRAGRVYLVMAVLGEGLLLAGLLLAAGLTDAPLLPLLAELPAAVAGATHRDMIIALLWLGFGIKAGLPLLHLWLPLAHPVAPVPASAVLSGAMIKAGLLGWLHTLPLGLTSLPAWGTLAIVAGLIAAFGAAFLALHQQHPKTVLAYSSISQMGLITVGVGAALYLPELWPLLGPAIALYAFHHGLAKGALFLGVGIARHPGGLARPWLWLLLVLPALSLAGLMTSGVLAKLELKYAIDAARDAPAWWPQLPFWLALAAAGTTLIMARYLWLLRSESRGDTAPRTMWWGWGIVLAGSLMLVFLLPAQGLDEPALRGAKDLIGLIWPVLAGTLLALAGARWLRPWPIPPGDLLALLPPVGQAIARLWRRTVSAWKHAARHVQVLRRHSRQRSGRLFRPDRLWQREAGIVFAAVLAAALGAALL</sequence>
<dbReference type="PANTHER" id="PTHR42682:SF4">
    <property type="entry name" value="NADH-UBIQUINONE_PLASTOQUINONE"/>
    <property type="match status" value="1"/>
</dbReference>
<feature type="transmembrane region" description="Helical" evidence="8">
    <location>
        <begin position="128"/>
        <end position="145"/>
    </location>
</feature>
<feature type="transmembrane region" description="Helical" evidence="8">
    <location>
        <begin position="232"/>
        <end position="253"/>
    </location>
</feature>
<dbReference type="PANTHER" id="PTHR42682">
    <property type="entry name" value="HYDROGENASE-4 COMPONENT F"/>
    <property type="match status" value="1"/>
</dbReference>
<evidence type="ECO:0000313" key="11">
    <source>
        <dbReference type="Proteomes" id="UP000010809"/>
    </source>
</evidence>
<feature type="transmembrane region" description="Helical" evidence="8">
    <location>
        <begin position="294"/>
        <end position="315"/>
    </location>
</feature>
<keyword evidence="11" id="KW-1185">Reference proteome</keyword>
<dbReference type="Pfam" id="PF00361">
    <property type="entry name" value="Proton_antipo_M"/>
    <property type="match status" value="1"/>
</dbReference>
<feature type="transmembrane region" description="Helical" evidence="8">
    <location>
        <begin position="157"/>
        <end position="179"/>
    </location>
</feature>
<feature type="transmembrane region" description="Helical" evidence="8">
    <location>
        <begin position="550"/>
        <end position="571"/>
    </location>
</feature>
<proteinExistence type="predicted"/>
<keyword evidence="2" id="KW-1003">Cell membrane</keyword>
<evidence type="ECO:0000256" key="2">
    <source>
        <dbReference type="ARBA" id="ARBA00022475"/>
    </source>
</evidence>
<dbReference type="GO" id="GO:0016491">
    <property type="term" value="F:oxidoreductase activity"/>
    <property type="evidence" value="ECO:0007669"/>
    <property type="project" value="UniProtKB-KW"/>
</dbReference>
<evidence type="ECO:0000256" key="7">
    <source>
        <dbReference type="RuleBase" id="RU000320"/>
    </source>
</evidence>
<feature type="transmembrane region" description="Helical" evidence="8">
    <location>
        <begin position="359"/>
        <end position="382"/>
    </location>
</feature>
<keyword evidence="5" id="KW-0560">Oxidoreductase</keyword>
<dbReference type="Proteomes" id="UP000010809">
    <property type="component" value="Chromosome"/>
</dbReference>
<feature type="transmembrane region" description="Helical" evidence="8">
    <location>
        <begin position="402"/>
        <end position="423"/>
    </location>
</feature>
<name>L0DRZ9_THIND</name>